<dbReference type="Pfam" id="PF01957">
    <property type="entry name" value="NfeD"/>
    <property type="match status" value="1"/>
</dbReference>
<feature type="transmembrane region" description="Helical" evidence="5">
    <location>
        <begin position="6"/>
        <end position="26"/>
    </location>
</feature>
<gene>
    <name evidence="7" type="ORF">KL86APRO_20525</name>
</gene>
<dbReference type="InterPro" id="IPR002810">
    <property type="entry name" value="NfeD-like_C"/>
</dbReference>
<feature type="transmembrane region" description="Helical" evidence="5">
    <location>
        <begin position="57"/>
        <end position="74"/>
    </location>
</feature>
<sequence>MEVLGVEMAALPAWKWAVAGLALMALGSWRDWGILRAVGMGGLFTAMVAALTDAGGGEQLACWIGFSALSWVGGRRYRRRDAARAARLAEIPGFRLIGRRGTVATAFRNGHGTVEVEGETYAARADDNLPQGTRIRVVGADEEGVTVKAA</sequence>
<name>A0A212KKN0_9PROT</name>
<proteinExistence type="predicted"/>
<keyword evidence="3 5" id="KW-1133">Transmembrane helix</keyword>
<feature type="domain" description="NfeD-like C-terminal" evidence="6">
    <location>
        <begin position="95"/>
        <end position="141"/>
    </location>
</feature>
<evidence type="ECO:0000256" key="1">
    <source>
        <dbReference type="ARBA" id="ARBA00004141"/>
    </source>
</evidence>
<keyword evidence="2 5" id="KW-0812">Transmembrane</keyword>
<dbReference type="EMBL" id="FLUO01000002">
    <property type="protein sequence ID" value="SBW12263.1"/>
    <property type="molecule type" value="Genomic_DNA"/>
</dbReference>
<reference evidence="7" key="1">
    <citation type="submission" date="2016-04" db="EMBL/GenBank/DDBJ databases">
        <authorList>
            <person name="Evans L.H."/>
            <person name="Alamgir A."/>
            <person name="Owens N."/>
            <person name="Weber N.D."/>
            <person name="Virtaneva K."/>
            <person name="Barbian K."/>
            <person name="Babar A."/>
            <person name="Rosenke K."/>
        </authorList>
    </citation>
    <scope>NUCLEOTIDE SEQUENCE</scope>
    <source>
        <strain evidence="7">86</strain>
    </source>
</reference>
<dbReference type="PANTHER" id="PTHR33507">
    <property type="entry name" value="INNER MEMBRANE PROTEIN YBBJ"/>
    <property type="match status" value="1"/>
</dbReference>
<dbReference type="InterPro" id="IPR052165">
    <property type="entry name" value="Membrane_assoc_protease"/>
</dbReference>
<evidence type="ECO:0000313" key="7">
    <source>
        <dbReference type="EMBL" id="SBW12263.1"/>
    </source>
</evidence>
<protein>
    <recommendedName>
        <fullName evidence="6">NfeD-like C-terminal domain-containing protein</fullName>
    </recommendedName>
</protein>
<evidence type="ECO:0000256" key="4">
    <source>
        <dbReference type="ARBA" id="ARBA00023136"/>
    </source>
</evidence>
<comment type="subcellular location">
    <subcellularLocation>
        <location evidence="1">Membrane</location>
        <topology evidence="1">Multi-pass membrane protein</topology>
    </subcellularLocation>
</comment>
<feature type="transmembrane region" description="Helical" evidence="5">
    <location>
        <begin position="33"/>
        <end position="51"/>
    </location>
</feature>
<dbReference type="PANTHER" id="PTHR33507:SF3">
    <property type="entry name" value="INNER MEMBRANE PROTEIN YBBJ"/>
    <property type="match status" value="1"/>
</dbReference>
<dbReference type="Gene3D" id="2.40.50.140">
    <property type="entry name" value="Nucleic acid-binding proteins"/>
    <property type="match status" value="1"/>
</dbReference>
<dbReference type="InterPro" id="IPR012340">
    <property type="entry name" value="NA-bd_OB-fold"/>
</dbReference>
<evidence type="ECO:0000256" key="2">
    <source>
        <dbReference type="ARBA" id="ARBA00022692"/>
    </source>
</evidence>
<accession>A0A212KKN0</accession>
<organism evidence="7">
    <name type="scientific">uncultured Alphaproteobacteria bacterium</name>
    <dbReference type="NCBI Taxonomy" id="91750"/>
    <lineage>
        <taxon>Bacteria</taxon>
        <taxon>Pseudomonadati</taxon>
        <taxon>Pseudomonadota</taxon>
        <taxon>Alphaproteobacteria</taxon>
        <taxon>environmental samples</taxon>
    </lineage>
</organism>
<evidence type="ECO:0000256" key="5">
    <source>
        <dbReference type="SAM" id="Phobius"/>
    </source>
</evidence>
<evidence type="ECO:0000256" key="3">
    <source>
        <dbReference type="ARBA" id="ARBA00022989"/>
    </source>
</evidence>
<dbReference type="AlphaFoldDB" id="A0A212KKN0"/>
<dbReference type="SUPFAM" id="SSF141322">
    <property type="entry name" value="NfeD domain-like"/>
    <property type="match status" value="1"/>
</dbReference>
<dbReference type="GO" id="GO:0005886">
    <property type="term" value="C:plasma membrane"/>
    <property type="evidence" value="ECO:0007669"/>
    <property type="project" value="TreeGrafter"/>
</dbReference>
<evidence type="ECO:0000259" key="6">
    <source>
        <dbReference type="Pfam" id="PF01957"/>
    </source>
</evidence>
<keyword evidence="4 5" id="KW-0472">Membrane</keyword>